<reference evidence="2 3" key="1">
    <citation type="submission" date="2021-01" db="EMBL/GenBank/DDBJ databases">
        <title>Roseomonas sp. nov, a bacterium isolated from an oil production mixture in Yumen Oilfield.</title>
        <authorList>
            <person name="Wu D."/>
        </authorList>
    </citation>
    <scope>NUCLEOTIDE SEQUENCE [LARGE SCALE GENOMIC DNA]</scope>
    <source>
        <strain evidence="2 3">ROY-5-3</strain>
    </source>
</reference>
<name>A0ABS6HEV7_9PROT</name>
<evidence type="ECO:0000313" key="2">
    <source>
        <dbReference type="EMBL" id="MBU8546493.1"/>
    </source>
</evidence>
<evidence type="ECO:0000313" key="3">
    <source>
        <dbReference type="Proteomes" id="UP000689967"/>
    </source>
</evidence>
<dbReference type="Pfam" id="PF06698">
    <property type="entry name" value="DUF1192"/>
    <property type="match status" value="1"/>
</dbReference>
<keyword evidence="1" id="KW-0175">Coiled coil</keyword>
<evidence type="ECO:0000256" key="1">
    <source>
        <dbReference type="SAM" id="Coils"/>
    </source>
</evidence>
<accession>A0ABS6HEV7</accession>
<sequence>MIEEEGPRPTGRFKPPVIDRWDEAELRAYIDQLRAEIARAETEIGKRQASKAAADLFFKRPG</sequence>
<proteinExistence type="predicted"/>
<feature type="coiled-coil region" evidence="1">
    <location>
        <begin position="23"/>
        <end position="50"/>
    </location>
</feature>
<comment type="caution">
    <text evidence="2">The sequence shown here is derived from an EMBL/GenBank/DDBJ whole genome shotgun (WGS) entry which is preliminary data.</text>
</comment>
<dbReference type="Proteomes" id="UP000689967">
    <property type="component" value="Unassembled WGS sequence"/>
</dbReference>
<gene>
    <name evidence="2" type="ORF">JJQ90_22420</name>
</gene>
<organism evidence="2 3">
    <name type="scientific">Falsiroseomonas oleicola</name>
    <dbReference type="NCBI Taxonomy" id="2801474"/>
    <lineage>
        <taxon>Bacteria</taxon>
        <taxon>Pseudomonadati</taxon>
        <taxon>Pseudomonadota</taxon>
        <taxon>Alphaproteobacteria</taxon>
        <taxon>Acetobacterales</taxon>
        <taxon>Roseomonadaceae</taxon>
        <taxon>Falsiroseomonas</taxon>
    </lineage>
</organism>
<dbReference type="EMBL" id="JAERQM010000008">
    <property type="protein sequence ID" value="MBU8546493.1"/>
    <property type="molecule type" value="Genomic_DNA"/>
</dbReference>
<protein>
    <submittedName>
        <fullName evidence="2">DUF1192 domain-containing protein</fullName>
    </submittedName>
</protein>
<keyword evidence="3" id="KW-1185">Reference proteome</keyword>
<dbReference type="InterPro" id="IPR009579">
    <property type="entry name" value="DUF1192"/>
</dbReference>